<dbReference type="EMBL" id="CP016428">
    <property type="protein sequence ID" value="ANW01304.1"/>
    <property type="molecule type" value="Genomic_DNA"/>
</dbReference>
<sequence length="308" mass="33680">MLTLGFSVPSCRFFERGVAFMRSVQLFLVTSCCLSLGACGTYIPSQRDWPNDTAREVADMNATLVRSIVCELSYAVTLAIKSDLAQARDRRNRRAYSRFLASWGVEVATDLTVTENSTISPSGIWAPVSPASSIFTLSGGISGAAVSTNDNTYNVFYPIAALYKPDLFHLGSQERPCRDPRGNREGSPLVDIDLRILPLLQSRIQIVQLGFATDPDESDLLVNEKNVLTQTVSIKETVSGDITPTWKFTTGSVNPSGNLFSTGRERKHQVVFTFGPLADGGRKLTPLAESFHINEQLKAGLRGSRILP</sequence>
<accession>A0A1B1UEX1</accession>
<protein>
    <submittedName>
        <fullName evidence="1">Uncharacterized protein</fullName>
    </submittedName>
</protein>
<dbReference type="AlphaFoldDB" id="A0A1B1UEX1"/>
<evidence type="ECO:0000313" key="2">
    <source>
        <dbReference type="Proteomes" id="UP000092839"/>
    </source>
</evidence>
<reference evidence="1 2" key="1">
    <citation type="submission" date="2016-07" db="EMBL/GenBank/DDBJ databases">
        <title>Complete genome sequence of Bradyrhizobium icense LMTR 13T, a potential inoculant strain isolated from lima bean (Phaseolus lunatus) in Peru.</title>
        <authorList>
            <person name="Ormeno-Orrillo E."/>
            <person name="Duran D."/>
            <person name="Rogel M.A."/>
            <person name="Rey L."/>
            <person name="Imperial J."/>
            <person name="Ruiz-Argueso T."/>
            <person name="Martinez-Romero E."/>
        </authorList>
    </citation>
    <scope>NUCLEOTIDE SEQUENCE [LARGE SCALE GENOMIC DNA]</scope>
    <source>
        <strain evidence="1 2">LMTR 13</strain>
    </source>
</reference>
<dbReference type="KEGG" id="bic:LMTR13_15145"/>
<evidence type="ECO:0000313" key="1">
    <source>
        <dbReference type="EMBL" id="ANW01304.1"/>
    </source>
</evidence>
<organism evidence="1 2">
    <name type="scientific">Bradyrhizobium icense</name>
    <dbReference type="NCBI Taxonomy" id="1274631"/>
    <lineage>
        <taxon>Bacteria</taxon>
        <taxon>Pseudomonadati</taxon>
        <taxon>Pseudomonadota</taxon>
        <taxon>Alphaproteobacteria</taxon>
        <taxon>Hyphomicrobiales</taxon>
        <taxon>Nitrobacteraceae</taxon>
        <taxon>Bradyrhizobium</taxon>
    </lineage>
</organism>
<name>A0A1B1UEX1_9BRAD</name>
<keyword evidence="2" id="KW-1185">Reference proteome</keyword>
<dbReference type="Proteomes" id="UP000092839">
    <property type="component" value="Chromosome"/>
</dbReference>
<gene>
    <name evidence="1" type="ORF">LMTR13_15145</name>
</gene>
<proteinExistence type="predicted"/>